<dbReference type="InterPro" id="IPR027417">
    <property type="entry name" value="P-loop_NTPase"/>
</dbReference>
<dbReference type="GO" id="GO:0016779">
    <property type="term" value="F:nucleotidyltransferase activity"/>
    <property type="evidence" value="ECO:0007669"/>
    <property type="project" value="UniProtKB-KW"/>
</dbReference>
<reference evidence="1" key="1">
    <citation type="submission" date="2018-06" db="EMBL/GenBank/DDBJ databases">
        <authorList>
            <person name="Zhirakovskaya E."/>
        </authorList>
    </citation>
    <scope>NUCLEOTIDE SEQUENCE</scope>
</reference>
<protein>
    <submittedName>
        <fullName evidence="1">DNA primase</fullName>
        <ecNumber evidence="1">2.7.7.-</ecNumber>
    </submittedName>
</protein>
<keyword evidence="1" id="KW-0548">Nucleotidyltransferase</keyword>
<dbReference type="AlphaFoldDB" id="A0A3B0VBL1"/>
<keyword evidence="1" id="KW-0808">Transferase</keyword>
<accession>A0A3B0VBL1</accession>
<dbReference type="EMBL" id="UOES01000557">
    <property type="protein sequence ID" value="VAW29366.1"/>
    <property type="molecule type" value="Genomic_DNA"/>
</dbReference>
<dbReference type="EC" id="2.7.7.-" evidence="1"/>
<organism evidence="1">
    <name type="scientific">hydrothermal vent metagenome</name>
    <dbReference type="NCBI Taxonomy" id="652676"/>
    <lineage>
        <taxon>unclassified sequences</taxon>
        <taxon>metagenomes</taxon>
        <taxon>ecological metagenomes</taxon>
    </lineage>
</organism>
<dbReference type="SUPFAM" id="SSF52540">
    <property type="entry name" value="P-loop containing nucleoside triphosphate hydrolases"/>
    <property type="match status" value="1"/>
</dbReference>
<evidence type="ECO:0000313" key="1">
    <source>
        <dbReference type="EMBL" id="VAW29366.1"/>
    </source>
</evidence>
<sequence>LKDIALSGLVGEERNAMIAYITYTGRKREKPLHIMCLGVSGSGKTYLQEKIGELIPEEDKLEITMLSENAFYYFGKEELKHKLILIEDLDGAENVLYPLRELQSKRKISKTVTLKDNKGNLKTITLEVNGPVSVSSCTTKEKIYEDNANRCILLYIDAGKTQDKRISDYQKAESAGKVNYRSENQIKDRFKNIQRTLKPINVVNPYAQLIDLPEEVFKPRRTLTMLLSFIETITYYHQYQRTIKAGTETRGRYIKSTVADVEHGFRLMRDVLFRKSDELSGACRSFFEELKEYVSSEGLPKEEPTFYKREIRAHLRMNPNNLKRYLRELLAYGHIKVTGGSKYRGYEYSMVNEAEYNELKEKIDQQLEVILQKIRALNL</sequence>
<name>A0A3B0VBL1_9ZZZZ</name>
<proteinExistence type="predicted"/>
<gene>
    <name evidence="1" type="ORF">MNBD_BACTEROID06-1111</name>
</gene>
<feature type="non-terminal residue" evidence="1">
    <location>
        <position position="1"/>
    </location>
</feature>